<reference evidence="2 3" key="1">
    <citation type="submission" date="2020-10" db="EMBL/GenBank/DDBJ databases">
        <authorList>
            <person name="Castelo-Branco R."/>
            <person name="Eusebio N."/>
            <person name="Adriana R."/>
            <person name="Vieira A."/>
            <person name="Brugerolle De Fraissinette N."/>
            <person name="Rezende De Castro R."/>
            <person name="Schneider M.P."/>
            <person name="Vasconcelos V."/>
            <person name="Leao P.N."/>
        </authorList>
    </citation>
    <scope>NUCLEOTIDE SEQUENCE [LARGE SCALE GENOMIC DNA]</scope>
    <source>
        <strain evidence="2 3">LEGE 00031</strain>
    </source>
</reference>
<protein>
    <submittedName>
        <fullName evidence="2">Cytochrome B6</fullName>
    </submittedName>
</protein>
<dbReference type="Proteomes" id="UP000658720">
    <property type="component" value="Unassembled WGS sequence"/>
</dbReference>
<accession>A0ABR9VWE4</accession>
<evidence type="ECO:0000256" key="1">
    <source>
        <dbReference type="SAM" id="Phobius"/>
    </source>
</evidence>
<gene>
    <name evidence="2" type="ORF">IQ217_17895</name>
</gene>
<keyword evidence="3" id="KW-1185">Reference proteome</keyword>
<keyword evidence="1" id="KW-0812">Transmembrane</keyword>
<evidence type="ECO:0000313" key="2">
    <source>
        <dbReference type="EMBL" id="MBE9255669.1"/>
    </source>
</evidence>
<dbReference type="EMBL" id="JADEVV010000080">
    <property type="protein sequence ID" value="MBE9255669.1"/>
    <property type="molecule type" value="Genomic_DNA"/>
</dbReference>
<organism evidence="2 3">
    <name type="scientific">Synechocystis salina LEGE 00031</name>
    <dbReference type="NCBI Taxonomy" id="1828736"/>
    <lineage>
        <taxon>Bacteria</taxon>
        <taxon>Bacillati</taxon>
        <taxon>Cyanobacteriota</taxon>
        <taxon>Cyanophyceae</taxon>
        <taxon>Synechococcales</taxon>
        <taxon>Merismopediaceae</taxon>
        <taxon>Synechocystis</taxon>
    </lineage>
</organism>
<feature type="transmembrane region" description="Helical" evidence="1">
    <location>
        <begin position="6"/>
        <end position="26"/>
    </location>
</feature>
<name>A0ABR9VWE4_9SYNC</name>
<keyword evidence="1" id="KW-1133">Transmembrane helix</keyword>
<sequence>MAAGVGIFIGYIAVFTGVALGLLYGLRFVKLI</sequence>
<keyword evidence="1" id="KW-0472">Membrane</keyword>
<evidence type="ECO:0000313" key="3">
    <source>
        <dbReference type="Proteomes" id="UP000658720"/>
    </source>
</evidence>
<proteinExistence type="predicted"/>
<comment type="caution">
    <text evidence="2">The sequence shown here is derived from an EMBL/GenBank/DDBJ whole genome shotgun (WGS) entry which is preliminary data.</text>
</comment>